<feature type="repeat" description="ANK" evidence="3">
    <location>
        <begin position="833"/>
        <end position="861"/>
    </location>
</feature>
<evidence type="ECO:0000259" key="5">
    <source>
        <dbReference type="Pfam" id="PF22939"/>
    </source>
</evidence>
<dbReference type="InterPro" id="IPR051165">
    <property type="entry name" value="Multifunctional_ANK_Repeat"/>
</dbReference>
<proteinExistence type="predicted"/>
<feature type="domain" description="GPI inositol-deacylase winged helix" evidence="5">
    <location>
        <begin position="590"/>
        <end position="665"/>
    </location>
</feature>
<dbReference type="Proteomes" id="UP001144191">
    <property type="component" value="Unassembled WGS sequence"/>
</dbReference>
<dbReference type="InterPro" id="IPR036770">
    <property type="entry name" value="Ankyrin_rpt-contain_sf"/>
</dbReference>
<organism evidence="7 8">
    <name type="scientific">Aspergillus niger</name>
    <dbReference type="NCBI Taxonomy" id="5061"/>
    <lineage>
        <taxon>Eukaryota</taxon>
        <taxon>Fungi</taxon>
        <taxon>Dikarya</taxon>
        <taxon>Ascomycota</taxon>
        <taxon>Pezizomycotina</taxon>
        <taxon>Eurotiomycetes</taxon>
        <taxon>Eurotiomycetidae</taxon>
        <taxon>Eurotiales</taxon>
        <taxon>Aspergillaceae</taxon>
        <taxon>Aspergillus</taxon>
        <taxon>Aspergillus subgen. Circumdati</taxon>
    </lineage>
</organism>
<gene>
    <name evidence="7" type="ORF">AnigIFM63604_005819</name>
</gene>
<dbReference type="Gene3D" id="1.25.40.20">
    <property type="entry name" value="Ankyrin repeat-containing domain"/>
    <property type="match status" value="7"/>
</dbReference>
<feature type="repeat" description="ANK" evidence="3">
    <location>
        <begin position="796"/>
        <end position="828"/>
    </location>
</feature>
<feature type="repeat" description="ANK" evidence="3">
    <location>
        <begin position="1837"/>
        <end position="1869"/>
    </location>
</feature>
<feature type="repeat" description="ANK" evidence="3">
    <location>
        <begin position="996"/>
        <end position="1024"/>
    </location>
</feature>
<dbReference type="EMBL" id="BRPB01000033">
    <property type="protein sequence ID" value="GLA49828.1"/>
    <property type="molecule type" value="Genomic_DNA"/>
</dbReference>
<dbReference type="PROSITE" id="PS50297">
    <property type="entry name" value="ANK_REP_REGION"/>
    <property type="match status" value="10"/>
</dbReference>
<protein>
    <recommendedName>
        <fullName evidence="9">NWD NACHT-NTPase N-terminal domain-containing protein</fullName>
    </recommendedName>
</protein>
<dbReference type="PANTHER" id="PTHR24123">
    <property type="entry name" value="ANKYRIN REPEAT-CONTAINING"/>
    <property type="match status" value="1"/>
</dbReference>
<dbReference type="Pfam" id="PF24883">
    <property type="entry name" value="NPHP3_N"/>
    <property type="match status" value="1"/>
</dbReference>
<evidence type="ECO:0000313" key="8">
    <source>
        <dbReference type="Proteomes" id="UP001144191"/>
    </source>
</evidence>
<feature type="repeat" description="ANK" evidence="3">
    <location>
        <begin position="1870"/>
        <end position="1902"/>
    </location>
</feature>
<feature type="repeat" description="ANK" evidence="3">
    <location>
        <begin position="1328"/>
        <end position="1360"/>
    </location>
</feature>
<feature type="repeat" description="ANK" evidence="3">
    <location>
        <begin position="1295"/>
        <end position="1327"/>
    </location>
</feature>
<dbReference type="InterPro" id="IPR056884">
    <property type="entry name" value="NPHP3-like_N"/>
</dbReference>
<feature type="repeat" description="ANK" evidence="3">
    <location>
        <begin position="863"/>
        <end position="895"/>
    </location>
</feature>
<dbReference type="InterPro" id="IPR054471">
    <property type="entry name" value="GPIID_WHD"/>
</dbReference>
<evidence type="ECO:0000313" key="7">
    <source>
        <dbReference type="EMBL" id="GLA49828.1"/>
    </source>
</evidence>
<feature type="repeat" description="ANK" evidence="3">
    <location>
        <begin position="1361"/>
        <end position="1393"/>
    </location>
</feature>
<evidence type="ECO:0008006" key="9">
    <source>
        <dbReference type="Google" id="ProtNLM"/>
    </source>
</evidence>
<evidence type="ECO:0000256" key="1">
    <source>
        <dbReference type="ARBA" id="ARBA00022737"/>
    </source>
</evidence>
<dbReference type="PANTHER" id="PTHR24123:SF33">
    <property type="entry name" value="PROTEIN HOS4"/>
    <property type="match status" value="1"/>
</dbReference>
<sequence>MTISATPTPSLWAIAFSTLSEKDRRIFKLPDTSPLDPKQILTEILVALETQRDRCKRDEWTTVSIGGKEIVIRDVCSKIVAYVKKFMEVVDAAVQIDPAHAALPWAGVRFLLQLTFMAFETFGAIVEGLEKATRLIARCGILEALVIRNSSATNDAKVGLEEELVKLYSAVLGFICKAKKHYDGSRMSRRNLPLKPTQLLSVDDEHIERVLNLTSRQSLQDSVKEMEVAEQRVLVMKGLVDSERMESVHGGVSTMLFTIASVANGVDNIQARLDKAFADLDQPIVRIADEVSDLHIALKESERCELLQWLSTVAIQQHYKEALASVLPGSGEWLLSEPRFVNWKDSSSSETFWLHGIQPERSDAREILRSLLKQVSLIEGQKTIRLPSFEAYQERRAEASHTGERPAPLTVEECTELMCEIGRATPLTIVIDALDECNSQQRGIIIHALQEIRRQCRDVVKIFVSSRHEADIAAHFNEGEVSEVTASANEKDLNRFIGTQVESFVQRWSTIHEEPIPLLQQLEKEIREALVAGAHGMFLWVTLQLERICDMERIKDIDSIRQVLTSLPQTLNQSYELLYKRIQDMGEGPRTVALQSLQWLLCAKRKLSVSEFLAAVRKSPVKCNSISARSIIDYCCNLVVIDNVADTFRLAHVTVREFLEKNSNDAILEANLTVSRRCLGTFLWGEFSEDGLLHYATRYWPAHVQQLNGSHQRHEIQAVMTEFFTQEEHFEDWIEHLDERPVEEGYRWSNSLERKLEACFASPPSALFTVSCFGLSEVLDFPEVMEMIDVNQTNRHGTSGVYLAARWGHTGVVRKLLQLGADVNGPGYQYGGPLQAAAFSGHEDIVRALLDSGATFSSTEKGEYSSPLHAALANGHDNIAEILIDSGLQLVTQKQFADALDTASFKGFTNIVQHLLDSKAGSFTPNICPDPLQVALFGGKARQAKRLLQSCTDINEEKGYFGNALAAAVASRKLALVQLVVDAGARLDARGRFGLPLRAAAITNQLDIATYFLDKGADPNTKDEDLGDPLQAAASFGKLDMTLLLLSHDASVDGCGGHFGNALQAACFNGHEQAVRLLIDHGASLDRKGRYRDALQAAVYSGNERIVEILLMAGAKLNPGREGRVYLCSCSERTQRLALPGRRNGTGQLDIPTELGPLEIAARRGDVKLVEKLIAKGATIDAPDANEEDNDYHNGCAYTALEIAAFWGHLGVVQCLLDRGADIDAIRQTLGTPLQAALEGGHFDVADALLFRGAEIDKHWTMFGSCLQVFSERGDIETVEFLLQRGANVEDRGGENGNALQVACNAGHIDIVKLLLDSGADVRSRGRNIGNALQAASLAGHLDIVKLLVHRGIGVDEADGNSETALCLAAKNGDEHMMNFLLQQGAKVDGNSILSGDRPDNLESGGEVERDENLVAIPLHLASVHGHESGVYILLQNGANVHAKGKLRLKQTGPSDECDFSKLLCNPLFAACFWGYESIARRLFQYDPWGYAIHGTFTSAVETSLARKKESIATMLVQEAVRAGFQAEQLDGVFNYACAEGYAGIATQILEFCGLERWPDAILVATKQGRSAVVEALLQNGADMNARDVHGNLCLDIAIEKVQKFRHTWWGSNPPNWIEVVRMFLCAGAESNDLPSKIKIIVPDVVQRGSLDAWKAVDRRQYDVANHVELYPRFLIWASETGDLDKIDYVAGKYEPSTGEIKRAVVAAMEGVRNNLPPVEALLKLKTPLFFSDKEDGENDKEPLVLASSEGYSEILAVLLQYATHSSSIVEEALKTAISRKHVTCTRLILDSQFINPSERLEICSRLIQHCFPFCSKKMLEYLLDEGVSPNTRDPETGETLLYIAARKKDSKGVNILISHGADVHLMGGEHGTALHAAAVSGSWKTVELLLSAGADINARGGDYGTPLVAVMAQKWRETCWKAEFNMSCSWECHRCVARVLLEWDADVDAEGEFGTTLQAAEMVGNEVGMKMLTGEDEVLVEGGEGKDSDFEDSD</sequence>
<dbReference type="PROSITE" id="PS50088">
    <property type="entry name" value="ANK_REPEAT"/>
    <property type="match status" value="14"/>
</dbReference>
<feature type="repeat" description="ANK" evidence="3">
    <location>
        <begin position="1058"/>
        <end position="1090"/>
    </location>
</feature>
<name>A0A9W5ZXQ1_ASPNG</name>
<dbReference type="Pfam" id="PF00023">
    <property type="entry name" value="Ank"/>
    <property type="match status" value="1"/>
</dbReference>
<keyword evidence="1" id="KW-0677">Repeat</keyword>
<dbReference type="Pfam" id="PF12796">
    <property type="entry name" value="Ank_2"/>
    <property type="match status" value="6"/>
</dbReference>
<comment type="caution">
    <text evidence="7">The sequence shown here is derived from an EMBL/GenBank/DDBJ whole genome shotgun (WGS) entry which is preliminary data.</text>
</comment>
<feature type="domain" description="Nephrocystin 3-like N-terminal" evidence="6">
    <location>
        <begin position="359"/>
        <end position="467"/>
    </location>
</feature>
<feature type="repeat" description="ANK" evidence="3">
    <location>
        <begin position="1196"/>
        <end position="1228"/>
    </location>
</feature>
<feature type="domain" description="NWD NACHT-NTPase N-terminal" evidence="4">
    <location>
        <begin position="71"/>
        <end position="182"/>
    </location>
</feature>
<dbReference type="SMART" id="SM00248">
    <property type="entry name" value="ANK"/>
    <property type="match status" value="23"/>
</dbReference>
<feature type="repeat" description="ANK" evidence="3">
    <location>
        <begin position="1153"/>
        <end position="1185"/>
    </location>
</feature>
<evidence type="ECO:0000256" key="2">
    <source>
        <dbReference type="ARBA" id="ARBA00023043"/>
    </source>
</evidence>
<feature type="repeat" description="ANK" evidence="3">
    <location>
        <begin position="1418"/>
        <end position="1446"/>
    </location>
</feature>
<dbReference type="Pfam" id="PF17100">
    <property type="entry name" value="NACHT_N"/>
    <property type="match status" value="1"/>
</dbReference>
<dbReference type="InterPro" id="IPR031359">
    <property type="entry name" value="NACHT_N"/>
</dbReference>
<dbReference type="InterPro" id="IPR002110">
    <property type="entry name" value="Ankyrin_rpt"/>
</dbReference>
<accession>A0A9W5ZXQ1</accession>
<keyword evidence="2 3" id="KW-0040">ANK repeat</keyword>
<evidence type="ECO:0000259" key="4">
    <source>
        <dbReference type="Pfam" id="PF17100"/>
    </source>
</evidence>
<evidence type="ECO:0000256" key="3">
    <source>
        <dbReference type="PROSITE-ProRule" id="PRU00023"/>
    </source>
</evidence>
<feature type="repeat" description="ANK" evidence="3">
    <location>
        <begin position="1557"/>
        <end position="1589"/>
    </location>
</feature>
<dbReference type="Pfam" id="PF22939">
    <property type="entry name" value="WHD_GPIID"/>
    <property type="match status" value="1"/>
</dbReference>
<dbReference type="SUPFAM" id="SSF48403">
    <property type="entry name" value="Ankyrin repeat"/>
    <property type="match status" value="4"/>
</dbReference>
<evidence type="ECO:0000259" key="6">
    <source>
        <dbReference type="Pfam" id="PF24883"/>
    </source>
</evidence>
<reference evidence="7" key="1">
    <citation type="submission" date="2022-07" db="EMBL/GenBank/DDBJ databases">
        <title>Taxonomy of Aspergillus series Nigri: significant species reduction supported by multi-species coalescent approaches.</title>
        <authorList>
            <person name="Bian C."/>
            <person name="Kusuya Y."/>
            <person name="Sklenar F."/>
            <person name="D'hooge E."/>
            <person name="Yaguchi T."/>
            <person name="Takahashi H."/>
            <person name="Hubka V."/>
        </authorList>
    </citation>
    <scope>NUCLEOTIDE SEQUENCE</scope>
    <source>
        <strain evidence="7">IFM 63604</strain>
    </source>
</reference>